<keyword evidence="5" id="KW-0418">Kinase</keyword>
<feature type="domain" description="Protein kinase" evidence="6">
    <location>
        <begin position="41"/>
        <end position="341"/>
    </location>
</feature>
<dbReference type="InterPro" id="IPR003527">
    <property type="entry name" value="MAP_kinase_CS"/>
</dbReference>
<gene>
    <name evidence="7" type="ORF">PPRIM_AZ9-3.1.T0090241</name>
</gene>
<dbReference type="SMART" id="SM00220">
    <property type="entry name" value="S_TKc"/>
    <property type="match status" value="1"/>
</dbReference>
<dbReference type="Pfam" id="PF00069">
    <property type="entry name" value="Pkinase"/>
    <property type="match status" value="1"/>
</dbReference>
<feature type="binding site" evidence="3">
    <location>
        <position position="75"/>
    </location>
    <ligand>
        <name>ATP</name>
        <dbReference type="ChEBI" id="CHEBI:30616"/>
    </ligand>
</feature>
<sequence length="427" mass="50132">MQQEFKLPQKIIELYAKYQNKSQKVKKFQLQEHTFMLEDHYAPVEIIGSGAYGCVIQADDKNAKTEKDRQVAIKKIERAFEHRLYAKRTLRELKILRLMKHENIVELKTLLLPKSREEFEDVYMVTELLETDLAQVIKSDQVLTDEHIQLFLYQILRGLKYLHTAGILHRDLKPRNLLLNRNCDLKICDFGLGRAMADPTSSNNANIMTYYVETRWYRAPELLVSFKNYTPAVDMWSVGCILAELLLRKPFLRGDSTKRQVKLIFELLGTPNEAYIQSFQDEKVQNNLRKVIKETGPKQGIPLEQLFKNASKNALDLLRKLLTFDFRQRITVQQALEHPYLAQLHFEADEPSAQLVNQLEFEFEKYEMTREQIKDLLYEEILLYYFPEFQAQYEAKKKSGQSLISHIVNNENAKIFDPTADDDLDRD</sequence>
<comment type="similarity">
    <text evidence="5">Belongs to the protein kinase superfamily. Ser/Thr protein kinase family. MAP kinase subfamily.</text>
</comment>
<dbReference type="FunFam" id="1.10.510.10:FF:000098">
    <property type="entry name" value="Mitogen-activated protein kinase 1"/>
    <property type="match status" value="1"/>
</dbReference>
<keyword evidence="4" id="KW-0723">Serine/threonine-protein kinase</keyword>
<protein>
    <recommendedName>
        <fullName evidence="5">Mitogen-activated protein kinase</fullName>
        <ecNumber evidence="5">2.7.11.24</ecNumber>
    </recommendedName>
</protein>
<evidence type="ECO:0000256" key="4">
    <source>
        <dbReference type="RuleBase" id="RU000304"/>
    </source>
</evidence>
<keyword evidence="5" id="KW-0460">Magnesium</keyword>
<name>A0A8S1JT50_PARPR</name>
<dbReference type="EMBL" id="CAJJDM010000006">
    <property type="protein sequence ID" value="CAD8045215.1"/>
    <property type="molecule type" value="Genomic_DNA"/>
</dbReference>
<proteinExistence type="inferred from homology"/>
<reference evidence="7" key="1">
    <citation type="submission" date="2021-01" db="EMBL/GenBank/DDBJ databases">
        <authorList>
            <consortium name="Genoscope - CEA"/>
            <person name="William W."/>
        </authorList>
    </citation>
    <scope>NUCLEOTIDE SEQUENCE</scope>
</reference>
<comment type="cofactor">
    <cofactor evidence="5">
        <name>Mg(2+)</name>
        <dbReference type="ChEBI" id="CHEBI:18420"/>
    </cofactor>
</comment>
<keyword evidence="2 3" id="KW-0067">ATP-binding</keyword>
<dbReference type="PROSITE" id="PS00107">
    <property type="entry name" value="PROTEIN_KINASE_ATP"/>
    <property type="match status" value="1"/>
</dbReference>
<dbReference type="PROSITE" id="PS00108">
    <property type="entry name" value="PROTEIN_KINASE_ST"/>
    <property type="match status" value="1"/>
</dbReference>
<keyword evidence="1 3" id="KW-0547">Nucleotide-binding</keyword>
<evidence type="ECO:0000256" key="5">
    <source>
        <dbReference type="RuleBase" id="RU361165"/>
    </source>
</evidence>
<dbReference type="EC" id="2.7.11.24" evidence="5"/>
<comment type="activity regulation">
    <text evidence="5">Activated by threonine and tyrosine phosphorylation.</text>
</comment>
<comment type="catalytic activity">
    <reaction evidence="5">
        <text>L-threonyl-[protein] + ATP = O-phospho-L-threonyl-[protein] + ADP + H(+)</text>
        <dbReference type="Rhea" id="RHEA:46608"/>
        <dbReference type="Rhea" id="RHEA-COMP:11060"/>
        <dbReference type="Rhea" id="RHEA-COMP:11605"/>
        <dbReference type="ChEBI" id="CHEBI:15378"/>
        <dbReference type="ChEBI" id="CHEBI:30013"/>
        <dbReference type="ChEBI" id="CHEBI:30616"/>
        <dbReference type="ChEBI" id="CHEBI:61977"/>
        <dbReference type="ChEBI" id="CHEBI:456216"/>
        <dbReference type="EC" id="2.7.11.24"/>
    </reaction>
</comment>
<evidence type="ECO:0000259" key="6">
    <source>
        <dbReference type="PROSITE" id="PS50011"/>
    </source>
</evidence>
<dbReference type="PROSITE" id="PS01351">
    <property type="entry name" value="MAPK"/>
    <property type="match status" value="1"/>
</dbReference>
<dbReference type="AlphaFoldDB" id="A0A8S1JT50"/>
<organism evidence="7 8">
    <name type="scientific">Paramecium primaurelia</name>
    <dbReference type="NCBI Taxonomy" id="5886"/>
    <lineage>
        <taxon>Eukaryota</taxon>
        <taxon>Sar</taxon>
        <taxon>Alveolata</taxon>
        <taxon>Ciliophora</taxon>
        <taxon>Intramacronucleata</taxon>
        <taxon>Oligohymenophorea</taxon>
        <taxon>Peniculida</taxon>
        <taxon>Parameciidae</taxon>
        <taxon>Paramecium</taxon>
    </lineage>
</organism>
<dbReference type="PROSITE" id="PS50011">
    <property type="entry name" value="PROTEIN_KINASE_DOM"/>
    <property type="match status" value="1"/>
</dbReference>
<dbReference type="OMA" id="TMHSADI"/>
<dbReference type="InterPro" id="IPR050117">
    <property type="entry name" value="MAPK"/>
</dbReference>
<comment type="caution">
    <text evidence="7">The sequence shown here is derived from an EMBL/GenBank/DDBJ whole genome shotgun (WGS) entry which is preliminary data.</text>
</comment>
<dbReference type="CDD" id="cd07834">
    <property type="entry name" value="STKc_MAPK"/>
    <property type="match status" value="1"/>
</dbReference>
<evidence type="ECO:0000313" key="8">
    <source>
        <dbReference type="Proteomes" id="UP000688137"/>
    </source>
</evidence>
<keyword evidence="5" id="KW-0808">Transferase</keyword>
<evidence type="ECO:0000256" key="2">
    <source>
        <dbReference type="ARBA" id="ARBA00022840"/>
    </source>
</evidence>
<dbReference type="InterPro" id="IPR008271">
    <property type="entry name" value="Ser/Thr_kinase_AS"/>
</dbReference>
<dbReference type="FunFam" id="3.30.200.20:FF:000815">
    <property type="entry name" value="Mitogen-activated protein kinase"/>
    <property type="match status" value="1"/>
</dbReference>
<evidence type="ECO:0000256" key="1">
    <source>
        <dbReference type="ARBA" id="ARBA00022741"/>
    </source>
</evidence>
<dbReference type="GO" id="GO:0004707">
    <property type="term" value="F:MAP kinase activity"/>
    <property type="evidence" value="ECO:0007669"/>
    <property type="project" value="UniProtKB-EC"/>
</dbReference>
<dbReference type="PANTHER" id="PTHR24055">
    <property type="entry name" value="MITOGEN-ACTIVATED PROTEIN KINASE"/>
    <property type="match status" value="1"/>
</dbReference>
<dbReference type="GO" id="GO:0005524">
    <property type="term" value="F:ATP binding"/>
    <property type="evidence" value="ECO:0007669"/>
    <property type="project" value="UniProtKB-UniRule"/>
</dbReference>
<dbReference type="Proteomes" id="UP000688137">
    <property type="component" value="Unassembled WGS sequence"/>
</dbReference>
<dbReference type="InterPro" id="IPR017441">
    <property type="entry name" value="Protein_kinase_ATP_BS"/>
</dbReference>
<evidence type="ECO:0000256" key="3">
    <source>
        <dbReference type="PROSITE-ProRule" id="PRU10141"/>
    </source>
</evidence>
<keyword evidence="8" id="KW-1185">Reference proteome</keyword>
<accession>A0A8S1JT50</accession>
<evidence type="ECO:0000313" key="7">
    <source>
        <dbReference type="EMBL" id="CAD8045215.1"/>
    </source>
</evidence>
<dbReference type="InterPro" id="IPR000719">
    <property type="entry name" value="Prot_kinase_dom"/>
</dbReference>